<dbReference type="EMBL" id="JBEDUW010000002">
    <property type="protein sequence ID" value="KAK9943651.1"/>
    <property type="molecule type" value="Genomic_DNA"/>
</dbReference>
<dbReference type="AlphaFoldDB" id="A0AAW1Y312"/>
<name>A0AAW1Y312_RUBAR</name>
<keyword evidence="3" id="KW-1185">Reference proteome</keyword>
<dbReference type="Proteomes" id="UP001457282">
    <property type="component" value="Unassembled WGS sequence"/>
</dbReference>
<protein>
    <submittedName>
        <fullName evidence="2">Uncharacterized protein</fullName>
    </submittedName>
</protein>
<feature type="region of interest" description="Disordered" evidence="1">
    <location>
        <begin position="1"/>
        <end position="32"/>
    </location>
</feature>
<organism evidence="2 3">
    <name type="scientific">Rubus argutus</name>
    <name type="common">Southern blackberry</name>
    <dbReference type="NCBI Taxonomy" id="59490"/>
    <lineage>
        <taxon>Eukaryota</taxon>
        <taxon>Viridiplantae</taxon>
        <taxon>Streptophyta</taxon>
        <taxon>Embryophyta</taxon>
        <taxon>Tracheophyta</taxon>
        <taxon>Spermatophyta</taxon>
        <taxon>Magnoliopsida</taxon>
        <taxon>eudicotyledons</taxon>
        <taxon>Gunneridae</taxon>
        <taxon>Pentapetalae</taxon>
        <taxon>rosids</taxon>
        <taxon>fabids</taxon>
        <taxon>Rosales</taxon>
        <taxon>Rosaceae</taxon>
        <taxon>Rosoideae</taxon>
        <taxon>Rosoideae incertae sedis</taxon>
        <taxon>Rubus</taxon>
    </lineage>
</organism>
<gene>
    <name evidence="2" type="ORF">M0R45_009252</name>
</gene>
<evidence type="ECO:0000313" key="2">
    <source>
        <dbReference type="EMBL" id="KAK9943651.1"/>
    </source>
</evidence>
<accession>A0AAW1Y312</accession>
<evidence type="ECO:0000256" key="1">
    <source>
        <dbReference type="SAM" id="MobiDB-lite"/>
    </source>
</evidence>
<reference evidence="2 3" key="1">
    <citation type="journal article" date="2023" name="G3 (Bethesda)">
        <title>A chromosome-length genome assembly and annotation of blackberry (Rubus argutus, cv. 'Hillquist').</title>
        <authorList>
            <person name="Bruna T."/>
            <person name="Aryal R."/>
            <person name="Dudchenko O."/>
            <person name="Sargent D.J."/>
            <person name="Mead D."/>
            <person name="Buti M."/>
            <person name="Cavallini A."/>
            <person name="Hytonen T."/>
            <person name="Andres J."/>
            <person name="Pham M."/>
            <person name="Weisz D."/>
            <person name="Mascagni F."/>
            <person name="Usai G."/>
            <person name="Natali L."/>
            <person name="Bassil N."/>
            <person name="Fernandez G.E."/>
            <person name="Lomsadze A."/>
            <person name="Armour M."/>
            <person name="Olukolu B."/>
            <person name="Poorten T."/>
            <person name="Britton C."/>
            <person name="Davik J."/>
            <person name="Ashrafi H."/>
            <person name="Aiden E.L."/>
            <person name="Borodovsky M."/>
            <person name="Worthington M."/>
        </authorList>
    </citation>
    <scope>NUCLEOTIDE SEQUENCE [LARGE SCALE GENOMIC DNA]</scope>
    <source>
        <strain evidence="2">PI 553951</strain>
    </source>
</reference>
<proteinExistence type="predicted"/>
<evidence type="ECO:0000313" key="3">
    <source>
        <dbReference type="Proteomes" id="UP001457282"/>
    </source>
</evidence>
<comment type="caution">
    <text evidence="2">The sequence shown here is derived from an EMBL/GenBank/DDBJ whole genome shotgun (WGS) entry which is preliminary data.</text>
</comment>
<sequence length="69" mass="7959">MSNSHRGSRQPEVEGWTEQNSSSSGWERRRNAAAERIECPEKKFGLEVQRWFVPMGCAWKDAVIMYGVN</sequence>